<dbReference type="PROSITE" id="PS50931">
    <property type="entry name" value="HTH_LYSR"/>
    <property type="match status" value="1"/>
</dbReference>
<protein>
    <submittedName>
        <fullName evidence="6">LysR family transcriptional regulator</fullName>
    </submittedName>
</protein>
<reference evidence="6 7" key="1">
    <citation type="submission" date="2018-04" db="EMBL/GenBank/DDBJ databases">
        <title>Genomic Encyclopedia of Type Strains, Phase IV (KMG-IV): sequencing the most valuable type-strain genomes for metagenomic binning, comparative biology and taxonomic classification.</title>
        <authorList>
            <person name="Goeker M."/>
        </authorList>
    </citation>
    <scope>NUCLEOTIDE SEQUENCE [LARGE SCALE GENOMIC DNA]</scope>
    <source>
        <strain evidence="6 7">DSM 10065</strain>
    </source>
</reference>
<dbReference type="Proteomes" id="UP000246145">
    <property type="component" value="Unassembled WGS sequence"/>
</dbReference>
<evidence type="ECO:0000256" key="2">
    <source>
        <dbReference type="ARBA" id="ARBA00023015"/>
    </source>
</evidence>
<evidence type="ECO:0000259" key="5">
    <source>
        <dbReference type="PROSITE" id="PS50931"/>
    </source>
</evidence>
<dbReference type="AlphaFoldDB" id="A0A2U1CRB5"/>
<keyword evidence="7" id="KW-1185">Reference proteome</keyword>
<accession>A0A2U1CRB5</accession>
<dbReference type="InterPro" id="IPR000847">
    <property type="entry name" value="LysR_HTH_N"/>
</dbReference>
<dbReference type="Pfam" id="PF00126">
    <property type="entry name" value="HTH_1"/>
    <property type="match status" value="1"/>
</dbReference>
<evidence type="ECO:0000313" key="6">
    <source>
        <dbReference type="EMBL" id="PVY68440.1"/>
    </source>
</evidence>
<dbReference type="PANTHER" id="PTHR30537:SF31">
    <property type="entry name" value="TRANSCRIPTIONAL REGULATOR, LYSR FAMILY"/>
    <property type="match status" value="1"/>
</dbReference>
<gene>
    <name evidence="6" type="ORF">C7440_0840</name>
</gene>
<dbReference type="InterPro" id="IPR036390">
    <property type="entry name" value="WH_DNA-bd_sf"/>
</dbReference>
<dbReference type="EMBL" id="QEKO01000001">
    <property type="protein sequence ID" value="PVY68440.1"/>
    <property type="molecule type" value="Genomic_DNA"/>
</dbReference>
<comment type="caution">
    <text evidence="6">The sequence shown here is derived from an EMBL/GenBank/DDBJ whole genome shotgun (WGS) entry which is preliminary data.</text>
</comment>
<dbReference type="PRINTS" id="PR00039">
    <property type="entry name" value="HTHLYSR"/>
</dbReference>
<dbReference type="InterPro" id="IPR005119">
    <property type="entry name" value="LysR_subst-bd"/>
</dbReference>
<dbReference type="GO" id="GO:0006351">
    <property type="term" value="P:DNA-templated transcription"/>
    <property type="evidence" value="ECO:0007669"/>
    <property type="project" value="TreeGrafter"/>
</dbReference>
<evidence type="ECO:0000256" key="3">
    <source>
        <dbReference type="ARBA" id="ARBA00023125"/>
    </source>
</evidence>
<keyword evidence="2" id="KW-0805">Transcription regulation</keyword>
<dbReference type="Gene3D" id="3.40.190.290">
    <property type="match status" value="1"/>
</dbReference>
<evidence type="ECO:0000256" key="1">
    <source>
        <dbReference type="ARBA" id="ARBA00009437"/>
    </source>
</evidence>
<evidence type="ECO:0000256" key="4">
    <source>
        <dbReference type="ARBA" id="ARBA00023163"/>
    </source>
</evidence>
<dbReference type="Pfam" id="PF03466">
    <property type="entry name" value="LysR_substrate"/>
    <property type="match status" value="1"/>
</dbReference>
<dbReference type="STRING" id="1231391.GCA_000308195_02862"/>
<evidence type="ECO:0000313" key="7">
    <source>
        <dbReference type="Proteomes" id="UP000246145"/>
    </source>
</evidence>
<dbReference type="PANTHER" id="PTHR30537">
    <property type="entry name" value="HTH-TYPE TRANSCRIPTIONAL REGULATOR"/>
    <property type="match status" value="1"/>
</dbReference>
<comment type="similarity">
    <text evidence="1">Belongs to the LysR transcriptional regulatory family.</text>
</comment>
<dbReference type="RefSeq" id="WP_116517558.1">
    <property type="nucleotide sequence ID" value="NZ_JACCEX010000001.1"/>
</dbReference>
<feature type="domain" description="HTH lysR-type" evidence="5">
    <location>
        <begin position="1"/>
        <end position="59"/>
    </location>
</feature>
<organism evidence="6 7">
    <name type="scientific">Pusillimonas noertemannii</name>
    <dbReference type="NCBI Taxonomy" id="305977"/>
    <lineage>
        <taxon>Bacteria</taxon>
        <taxon>Pseudomonadati</taxon>
        <taxon>Pseudomonadota</taxon>
        <taxon>Betaproteobacteria</taxon>
        <taxon>Burkholderiales</taxon>
        <taxon>Alcaligenaceae</taxon>
        <taxon>Pusillimonas</taxon>
    </lineage>
</organism>
<dbReference type="FunFam" id="1.10.10.10:FF:000001">
    <property type="entry name" value="LysR family transcriptional regulator"/>
    <property type="match status" value="1"/>
</dbReference>
<dbReference type="CDD" id="cd08422">
    <property type="entry name" value="PBP2_CrgA_like"/>
    <property type="match status" value="1"/>
</dbReference>
<dbReference type="GO" id="GO:0043565">
    <property type="term" value="F:sequence-specific DNA binding"/>
    <property type="evidence" value="ECO:0007669"/>
    <property type="project" value="TreeGrafter"/>
</dbReference>
<dbReference type="Gene3D" id="1.10.10.10">
    <property type="entry name" value="Winged helix-like DNA-binding domain superfamily/Winged helix DNA-binding domain"/>
    <property type="match status" value="1"/>
</dbReference>
<dbReference type="SUPFAM" id="SSF53850">
    <property type="entry name" value="Periplasmic binding protein-like II"/>
    <property type="match status" value="1"/>
</dbReference>
<dbReference type="SUPFAM" id="SSF46785">
    <property type="entry name" value="Winged helix' DNA-binding domain"/>
    <property type="match status" value="1"/>
</dbReference>
<keyword evidence="3" id="KW-0238">DNA-binding</keyword>
<sequence>MQNLDDIHLFRLVNEHGSFSAAGRKLNIAKSTLARRVRALEERLGGPLFHRTGRRFVLTNFGADCLAQCERIIQETEQLFLLADRARNAPSGFLHIVCPPMLGEEVLDQLASQFAAQSPEVVLHIDTSTETLDPRHVTADLIIYPTFDVLPDTDIVARKLVEVPYLLVASPSLFKAGRMPATPDELARLPCLGLGNKTARWSWKLKRGGQIRRIPFKPRLSSSQLATLRHAALSGLGVAALPLPACRADLESGRLVRVLEGWQPPPVQLYALYPSSRALTKAARLFLKMIEAKFMHLNLHVMPPAGLPANPSCDK</sequence>
<dbReference type="InterPro" id="IPR058163">
    <property type="entry name" value="LysR-type_TF_proteobact-type"/>
</dbReference>
<proteinExistence type="inferred from homology"/>
<name>A0A2U1CRB5_9BURK</name>
<dbReference type="InterPro" id="IPR036388">
    <property type="entry name" value="WH-like_DNA-bd_sf"/>
</dbReference>
<dbReference type="OrthoDB" id="9815676at2"/>
<dbReference type="GO" id="GO:0003700">
    <property type="term" value="F:DNA-binding transcription factor activity"/>
    <property type="evidence" value="ECO:0007669"/>
    <property type="project" value="InterPro"/>
</dbReference>
<keyword evidence="4" id="KW-0804">Transcription</keyword>